<keyword evidence="3" id="KW-1185">Reference proteome</keyword>
<feature type="region of interest" description="Disordered" evidence="1">
    <location>
        <begin position="158"/>
        <end position="177"/>
    </location>
</feature>
<proteinExistence type="predicted"/>
<dbReference type="InParanoid" id="A0A1Y2LM02"/>
<dbReference type="EMBL" id="KZ107855">
    <property type="protein sequence ID" value="OSS44976.1"/>
    <property type="molecule type" value="Genomic_DNA"/>
</dbReference>
<feature type="region of interest" description="Disordered" evidence="1">
    <location>
        <begin position="216"/>
        <end position="248"/>
    </location>
</feature>
<feature type="region of interest" description="Disordered" evidence="1">
    <location>
        <begin position="1"/>
        <end position="80"/>
    </location>
</feature>
<reference evidence="2 3" key="1">
    <citation type="journal article" date="2017" name="Genome Announc.">
        <title>Genome sequence of the saprophytic ascomycete Epicoccum nigrum ICMP 19927 strain isolated from New Zealand.</title>
        <authorList>
            <person name="Fokin M."/>
            <person name="Fleetwood D."/>
            <person name="Weir B.S."/>
            <person name="Villas-Boas S.G."/>
        </authorList>
    </citation>
    <scope>NUCLEOTIDE SEQUENCE [LARGE SCALE GENOMIC DNA]</scope>
    <source>
        <strain evidence="2 3">ICMP 19927</strain>
    </source>
</reference>
<feature type="compositionally biased region" description="Polar residues" evidence="1">
    <location>
        <begin position="45"/>
        <end position="63"/>
    </location>
</feature>
<evidence type="ECO:0000256" key="1">
    <source>
        <dbReference type="SAM" id="MobiDB-lite"/>
    </source>
</evidence>
<dbReference type="AlphaFoldDB" id="A0A1Y2LM02"/>
<sequence length="446" mass="48107">MPCLAPPDSHPLHHHLTTSTSPSYIDTDTSKSAMALSLTPRIPPAQNTRAMASSTSSQPPDTVTNEDRTKPNEVLRGLSPLRPRRTPVLVNAPVVSWHLGAPPLRALPSFDSVLSGSSEGSTVRALREGLRALAADSGSVRSVRSAAVSTEGLLADGGEADVPLLPQGEGRQTPGWHEDVPFLRRREDLHPPTPLAIAPIPPPHRVPPTLSIAEAEVEHEEEASPSSPSQEQEEDGEDDHVNGWNPHVLSPVTEVTEPALSRGASTMSMLSLGHALEIGVARRVRFAAVGNVVGRGVEEEEERRRWSEGQLQRQQPEGRIIRRRPAFYTASRVEGEEGQRSHQDGVALPREGQTTAGCRLHAAGPRLTSPAGARSDVLRTAAAGQTANGETANEKPPKEEKGEAGRRGFCARMGPRTLKEKVGRLRRKLKEKVEKVVAVRMLGRVL</sequence>
<protein>
    <submittedName>
        <fullName evidence="2">Uncharacterized protein</fullName>
    </submittedName>
</protein>
<feature type="region of interest" description="Disordered" evidence="1">
    <location>
        <begin position="383"/>
        <end position="405"/>
    </location>
</feature>
<organism evidence="2 3">
    <name type="scientific">Epicoccum nigrum</name>
    <name type="common">Soil fungus</name>
    <name type="synonym">Epicoccum purpurascens</name>
    <dbReference type="NCBI Taxonomy" id="105696"/>
    <lineage>
        <taxon>Eukaryota</taxon>
        <taxon>Fungi</taxon>
        <taxon>Dikarya</taxon>
        <taxon>Ascomycota</taxon>
        <taxon>Pezizomycotina</taxon>
        <taxon>Dothideomycetes</taxon>
        <taxon>Pleosporomycetidae</taxon>
        <taxon>Pleosporales</taxon>
        <taxon>Pleosporineae</taxon>
        <taxon>Didymellaceae</taxon>
        <taxon>Epicoccum</taxon>
    </lineage>
</organism>
<dbReference type="Proteomes" id="UP000193240">
    <property type="component" value="Unassembled WGS sequence"/>
</dbReference>
<evidence type="ECO:0000313" key="3">
    <source>
        <dbReference type="Proteomes" id="UP000193240"/>
    </source>
</evidence>
<evidence type="ECO:0000313" key="2">
    <source>
        <dbReference type="EMBL" id="OSS44976.1"/>
    </source>
</evidence>
<gene>
    <name evidence="2" type="ORF">B5807_09263</name>
</gene>
<name>A0A1Y2LM02_EPING</name>
<accession>A0A1Y2LM02</accession>
<feature type="compositionally biased region" description="Basic and acidic residues" evidence="1">
    <location>
        <begin position="392"/>
        <end position="405"/>
    </location>
</feature>